<gene>
    <name evidence="1" type="ORF">GHO28_24010</name>
</gene>
<organism evidence="1 2">
    <name type="scientific">Pseudomonas helleri</name>
    <dbReference type="NCBI Taxonomy" id="1608996"/>
    <lineage>
        <taxon>Bacteria</taxon>
        <taxon>Pseudomonadati</taxon>
        <taxon>Pseudomonadota</taxon>
        <taxon>Gammaproteobacteria</taxon>
        <taxon>Pseudomonadales</taxon>
        <taxon>Pseudomonadaceae</taxon>
        <taxon>Pseudomonas</taxon>
    </lineage>
</organism>
<protein>
    <recommendedName>
        <fullName evidence="3">HEPN AbiU2-like domain-containing protein</fullName>
    </recommendedName>
</protein>
<accession>A0A6I1WPN2</accession>
<name>A0A6I1WPN2_9PSED</name>
<comment type="caution">
    <text evidence="1">The sequence shown here is derived from an EMBL/GenBank/DDBJ whole genome shotgun (WGS) entry which is preliminary data.</text>
</comment>
<dbReference type="Proteomes" id="UP000466863">
    <property type="component" value="Unassembled WGS sequence"/>
</dbReference>
<proteinExistence type="predicted"/>
<sequence>MKQLHNSLVIFSFFKEKFERDLFLMETSVSWAKKYADKCKDLLHFNEDLKQSLFLKQIIDVCAFLDEFKAFNSLARDDERVRRVSSAVKPALKRIEEVKGLRAYRNALAAHNFREEKRKDEVVLISDFVNDPDCPNSIAEMFFLSSLCYTIIEVINTEFESELKQALESYGSSLGDDSEEPLRGIKTIREAYDEVEKYRLKLNLRPKFLEYEIEEFKMALEKVNWSVMPSEFKLTEGETNKYWCEVLVRYLKMRGYEGIEYVQGVTGCYTGHWVELYGHALIFINKLKLYKPSVLRGSYSEITNWIPFTEKDSSQQAELVYEEIMKVVAP</sequence>
<dbReference type="EMBL" id="WIVV01000171">
    <property type="protein sequence ID" value="MQU45541.1"/>
    <property type="molecule type" value="Genomic_DNA"/>
</dbReference>
<evidence type="ECO:0000313" key="1">
    <source>
        <dbReference type="EMBL" id="MQU45541.1"/>
    </source>
</evidence>
<evidence type="ECO:0000313" key="2">
    <source>
        <dbReference type="Proteomes" id="UP000466863"/>
    </source>
</evidence>
<evidence type="ECO:0008006" key="3">
    <source>
        <dbReference type="Google" id="ProtNLM"/>
    </source>
</evidence>
<dbReference type="AlphaFoldDB" id="A0A6I1WPN2"/>
<reference evidence="1 2" key="1">
    <citation type="submission" date="2019-10" db="EMBL/GenBank/DDBJ databases">
        <title>Evaluation of single-gene subtyping targets for Pseudomonas.</title>
        <authorList>
            <person name="Reichler S.J."/>
            <person name="Orsi R.H."/>
            <person name="Wiedmann M."/>
            <person name="Martin N.H."/>
            <person name="Murphy S.I."/>
        </authorList>
    </citation>
    <scope>NUCLEOTIDE SEQUENCE [LARGE SCALE GENOMIC DNA]</scope>
    <source>
        <strain evidence="1 2">FSL R10-1876</strain>
    </source>
</reference>